<protein>
    <submittedName>
        <fullName evidence="1">Uncharacterized protein</fullName>
    </submittedName>
</protein>
<sequence length="139" mass="15922">MRLNERLRAKIEQETERSKKKNEIELAFRFTALKKNEIEPASVPTLPSILRGVSAAKAFYELLSQPCSSVLHPDENKSIAPVELCPILKTLFKILIMRELSSQAILQALRDETMNDPRERIEIAQSHVFYRPSLPGQQH</sequence>
<evidence type="ECO:0000313" key="1">
    <source>
        <dbReference type="EMBL" id="KAA8519171.1"/>
    </source>
</evidence>
<reference evidence="1 2" key="1">
    <citation type="submission" date="2019-09" db="EMBL/GenBank/DDBJ databases">
        <title>A chromosome-level genome assembly of the Chinese tupelo Nyssa sinensis.</title>
        <authorList>
            <person name="Yang X."/>
            <person name="Kang M."/>
            <person name="Yang Y."/>
            <person name="Xiong H."/>
            <person name="Wang M."/>
            <person name="Zhang Z."/>
            <person name="Wang Z."/>
            <person name="Wu H."/>
            <person name="Ma T."/>
            <person name="Liu J."/>
            <person name="Xi Z."/>
        </authorList>
    </citation>
    <scope>NUCLEOTIDE SEQUENCE [LARGE SCALE GENOMIC DNA]</scope>
    <source>
        <strain evidence="1">J267</strain>
        <tissue evidence="1">Leaf</tissue>
    </source>
</reference>
<name>A0A5J4ZQ39_9ASTE</name>
<accession>A0A5J4ZQ39</accession>
<evidence type="ECO:0000313" key="2">
    <source>
        <dbReference type="Proteomes" id="UP000325577"/>
    </source>
</evidence>
<keyword evidence="2" id="KW-1185">Reference proteome</keyword>
<dbReference type="Proteomes" id="UP000325577">
    <property type="component" value="Linkage Group LG6"/>
</dbReference>
<proteinExistence type="predicted"/>
<organism evidence="1 2">
    <name type="scientific">Nyssa sinensis</name>
    <dbReference type="NCBI Taxonomy" id="561372"/>
    <lineage>
        <taxon>Eukaryota</taxon>
        <taxon>Viridiplantae</taxon>
        <taxon>Streptophyta</taxon>
        <taxon>Embryophyta</taxon>
        <taxon>Tracheophyta</taxon>
        <taxon>Spermatophyta</taxon>
        <taxon>Magnoliopsida</taxon>
        <taxon>eudicotyledons</taxon>
        <taxon>Gunneridae</taxon>
        <taxon>Pentapetalae</taxon>
        <taxon>asterids</taxon>
        <taxon>Cornales</taxon>
        <taxon>Nyssaceae</taxon>
        <taxon>Nyssa</taxon>
    </lineage>
</organism>
<dbReference type="EMBL" id="CM018049">
    <property type="protein sequence ID" value="KAA8519171.1"/>
    <property type="molecule type" value="Genomic_DNA"/>
</dbReference>
<dbReference type="AlphaFoldDB" id="A0A5J4ZQ39"/>
<gene>
    <name evidence="1" type="ORF">F0562_013427</name>
</gene>
<dbReference type="OrthoDB" id="10263760at2759"/>